<dbReference type="InterPro" id="IPR051013">
    <property type="entry name" value="MBL_superfamily_lactonases"/>
</dbReference>
<evidence type="ECO:0000313" key="5">
    <source>
        <dbReference type="EMBL" id="GAH26563.1"/>
    </source>
</evidence>
<comment type="similarity">
    <text evidence="1">Belongs to the metallo-beta-lactamase superfamily.</text>
</comment>
<dbReference type="Gene3D" id="3.60.15.10">
    <property type="entry name" value="Ribonuclease Z/Hydroxyacylglutathione hydrolase-like"/>
    <property type="match status" value="1"/>
</dbReference>
<dbReference type="AlphaFoldDB" id="X1G0M7"/>
<gene>
    <name evidence="5" type="ORF">S01H4_65543</name>
</gene>
<accession>X1G0M7</accession>
<dbReference type="GO" id="GO:0016787">
    <property type="term" value="F:hydrolase activity"/>
    <property type="evidence" value="ECO:0007669"/>
    <property type="project" value="UniProtKB-KW"/>
</dbReference>
<keyword evidence="3" id="KW-0378">Hydrolase</keyword>
<dbReference type="SUPFAM" id="SSF56281">
    <property type="entry name" value="Metallo-hydrolase/oxidoreductase"/>
    <property type="match status" value="1"/>
</dbReference>
<keyword evidence="2" id="KW-0479">Metal-binding</keyword>
<dbReference type="InterPro" id="IPR036866">
    <property type="entry name" value="RibonucZ/Hydroxyglut_hydro"/>
</dbReference>
<keyword evidence="4" id="KW-0862">Zinc</keyword>
<sequence length="102" mass="11668">HLHFDHCGGSIKYNEDRSGFMTVFPNARYWVSRAQWELSRNPNKLESASFLEENINPIKASGQLELFDGEFELTPNIQLRLFNGHTAGQAIGLVSYNRRTIV</sequence>
<name>X1G0M7_9ZZZZ</name>
<feature type="non-terminal residue" evidence="5">
    <location>
        <position position="102"/>
    </location>
</feature>
<dbReference type="PANTHER" id="PTHR42978:SF6">
    <property type="entry name" value="QUORUM-QUENCHING LACTONASE YTNP-RELATED"/>
    <property type="match status" value="1"/>
</dbReference>
<evidence type="ECO:0000256" key="3">
    <source>
        <dbReference type="ARBA" id="ARBA00022801"/>
    </source>
</evidence>
<feature type="non-terminal residue" evidence="5">
    <location>
        <position position="1"/>
    </location>
</feature>
<evidence type="ECO:0000256" key="1">
    <source>
        <dbReference type="ARBA" id="ARBA00007749"/>
    </source>
</evidence>
<comment type="caution">
    <text evidence="5">The sequence shown here is derived from an EMBL/GenBank/DDBJ whole genome shotgun (WGS) entry which is preliminary data.</text>
</comment>
<reference evidence="5" key="1">
    <citation type="journal article" date="2014" name="Front. Microbiol.">
        <title>High frequency of phylogenetically diverse reductive dehalogenase-homologous genes in deep subseafloor sedimentary metagenomes.</title>
        <authorList>
            <person name="Kawai M."/>
            <person name="Futagami T."/>
            <person name="Toyoda A."/>
            <person name="Takaki Y."/>
            <person name="Nishi S."/>
            <person name="Hori S."/>
            <person name="Arai W."/>
            <person name="Tsubouchi T."/>
            <person name="Morono Y."/>
            <person name="Uchiyama I."/>
            <person name="Ito T."/>
            <person name="Fujiyama A."/>
            <person name="Inagaki F."/>
            <person name="Takami H."/>
        </authorList>
    </citation>
    <scope>NUCLEOTIDE SEQUENCE</scope>
    <source>
        <strain evidence="5">Expedition CK06-06</strain>
    </source>
</reference>
<evidence type="ECO:0000256" key="2">
    <source>
        <dbReference type="ARBA" id="ARBA00022723"/>
    </source>
</evidence>
<protein>
    <recommendedName>
        <fullName evidence="6">Metallo-beta-lactamase domain-containing protein</fullName>
    </recommendedName>
</protein>
<proteinExistence type="inferred from homology"/>
<evidence type="ECO:0008006" key="6">
    <source>
        <dbReference type="Google" id="ProtNLM"/>
    </source>
</evidence>
<dbReference type="GO" id="GO:0046872">
    <property type="term" value="F:metal ion binding"/>
    <property type="evidence" value="ECO:0007669"/>
    <property type="project" value="UniProtKB-KW"/>
</dbReference>
<organism evidence="5">
    <name type="scientific">marine sediment metagenome</name>
    <dbReference type="NCBI Taxonomy" id="412755"/>
    <lineage>
        <taxon>unclassified sequences</taxon>
        <taxon>metagenomes</taxon>
        <taxon>ecological metagenomes</taxon>
    </lineage>
</organism>
<evidence type="ECO:0000256" key="4">
    <source>
        <dbReference type="ARBA" id="ARBA00022833"/>
    </source>
</evidence>
<dbReference type="EMBL" id="BART01040151">
    <property type="protein sequence ID" value="GAH26563.1"/>
    <property type="molecule type" value="Genomic_DNA"/>
</dbReference>
<dbReference type="PANTHER" id="PTHR42978">
    <property type="entry name" value="QUORUM-QUENCHING LACTONASE YTNP-RELATED-RELATED"/>
    <property type="match status" value="1"/>
</dbReference>